<dbReference type="KEGG" id="crs:FQB35_13940"/>
<feature type="coiled-coil region" evidence="10">
    <location>
        <begin position="610"/>
        <end position="682"/>
    </location>
</feature>
<dbReference type="CDD" id="cd12913">
    <property type="entry name" value="PDC1_MCP_like"/>
    <property type="match status" value="1"/>
</dbReference>
<dbReference type="PROSITE" id="PS50885">
    <property type="entry name" value="HAMP"/>
    <property type="match status" value="1"/>
</dbReference>
<dbReference type="Proteomes" id="UP000324646">
    <property type="component" value="Chromosome"/>
</dbReference>
<feature type="domain" description="HAMP" evidence="13">
    <location>
        <begin position="328"/>
        <end position="380"/>
    </location>
</feature>
<dbReference type="InterPro" id="IPR029151">
    <property type="entry name" value="Sensor-like_sf"/>
</dbReference>
<name>A0A5C0SH24_CRATE</name>
<dbReference type="EMBL" id="CP042243">
    <property type="protein sequence ID" value="QEK13282.1"/>
    <property type="molecule type" value="Genomic_DNA"/>
</dbReference>
<dbReference type="PANTHER" id="PTHR32089">
    <property type="entry name" value="METHYL-ACCEPTING CHEMOTAXIS PROTEIN MCPB"/>
    <property type="match status" value="1"/>
</dbReference>
<evidence type="ECO:0000313" key="14">
    <source>
        <dbReference type="EMBL" id="QEK13282.1"/>
    </source>
</evidence>
<accession>A0A5C0SH24</accession>
<dbReference type="PROSITE" id="PS50111">
    <property type="entry name" value="CHEMOTAXIS_TRANSDUC_2"/>
    <property type="match status" value="1"/>
</dbReference>
<evidence type="ECO:0000256" key="5">
    <source>
        <dbReference type="ARBA" id="ARBA00022989"/>
    </source>
</evidence>
<evidence type="ECO:0000256" key="2">
    <source>
        <dbReference type="ARBA" id="ARBA00022475"/>
    </source>
</evidence>
<evidence type="ECO:0000256" key="6">
    <source>
        <dbReference type="ARBA" id="ARBA00023136"/>
    </source>
</evidence>
<reference evidence="14 15" key="1">
    <citation type="submission" date="2019-07" db="EMBL/GenBank/DDBJ databases">
        <title>Complete genome of Crassaminicella thermophila SY095.</title>
        <authorList>
            <person name="Li X."/>
        </authorList>
    </citation>
    <scope>NUCLEOTIDE SEQUENCE [LARGE SCALE GENOMIC DNA]</scope>
    <source>
        <strain evidence="14 15">SY095</strain>
    </source>
</reference>
<dbReference type="Gene3D" id="3.30.450.20">
    <property type="entry name" value="PAS domain"/>
    <property type="match status" value="2"/>
</dbReference>
<protein>
    <submittedName>
        <fullName evidence="14">Methyl-accepting chemotaxis protein</fullName>
    </submittedName>
</protein>
<evidence type="ECO:0000256" key="8">
    <source>
        <dbReference type="ARBA" id="ARBA00029447"/>
    </source>
</evidence>
<evidence type="ECO:0000256" key="1">
    <source>
        <dbReference type="ARBA" id="ARBA00004651"/>
    </source>
</evidence>
<keyword evidence="7 9" id="KW-0807">Transducer</keyword>
<evidence type="ECO:0000256" key="11">
    <source>
        <dbReference type="SAM" id="Phobius"/>
    </source>
</evidence>
<dbReference type="SMART" id="SM00304">
    <property type="entry name" value="HAMP"/>
    <property type="match status" value="2"/>
</dbReference>
<dbReference type="OrthoDB" id="9760371at2"/>
<dbReference type="Pfam" id="PF02743">
    <property type="entry name" value="dCache_1"/>
    <property type="match status" value="1"/>
</dbReference>
<feature type="domain" description="Methyl-accepting transducer" evidence="12">
    <location>
        <begin position="399"/>
        <end position="649"/>
    </location>
</feature>
<keyword evidence="10" id="KW-0175">Coiled coil</keyword>
<dbReference type="GO" id="GO:0007165">
    <property type="term" value="P:signal transduction"/>
    <property type="evidence" value="ECO:0007669"/>
    <property type="project" value="UniProtKB-KW"/>
</dbReference>
<evidence type="ECO:0000256" key="9">
    <source>
        <dbReference type="PROSITE-ProRule" id="PRU00284"/>
    </source>
</evidence>
<dbReference type="Pfam" id="PF00672">
    <property type="entry name" value="HAMP"/>
    <property type="match status" value="1"/>
</dbReference>
<evidence type="ECO:0000259" key="12">
    <source>
        <dbReference type="PROSITE" id="PS50111"/>
    </source>
</evidence>
<dbReference type="GO" id="GO:0005886">
    <property type="term" value="C:plasma membrane"/>
    <property type="evidence" value="ECO:0007669"/>
    <property type="project" value="UniProtKB-SubCell"/>
</dbReference>
<feature type="transmembrane region" description="Helical" evidence="11">
    <location>
        <begin position="304"/>
        <end position="326"/>
    </location>
</feature>
<dbReference type="Gene3D" id="6.10.340.10">
    <property type="match status" value="1"/>
</dbReference>
<evidence type="ECO:0000256" key="7">
    <source>
        <dbReference type="ARBA" id="ARBA00023224"/>
    </source>
</evidence>
<evidence type="ECO:0000256" key="3">
    <source>
        <dbReference type="ARBA" id="ARBA00022500"/>
    </source>
</evidence>
<dbReference type="PANTHER" id="PTHR32089:SF112">
    <property type="entry name" value="LYSOZYME-LIKE PROTEIN-RELATED"/>
    <property type="match status" value="1"/>
</dbReference>
<dbReference type="SMART" id="SM00283">
    <property type="entry name" value="MA"/>
    <property type="match status" value="1"/>
</dbReference>
<dbReference type="CDD" id="cd11386">
    <property type="entry name" value="MCP_signal"/>
    <property type="match status" value="1"/>
</dbReference>
<keyword evidence="2" id="KW-1003">Cell membrane</keyword>
<evidence type="ECO:0000259" key="13">
    <source>
        <dbReference type="PROSITE" id="PS50885"/>
    </source>
</evidence>
<sequence length="685" mass="76192">MSKLIKKQCRRYRMKKSANIKMGIGTKLTLAFILLIAIPLFALGMSTHKEATQIIEENLKQSSFQLINETKQAIDNKFKGIEESVDQMSYEANVQQVLSNKDSAEWMLKKIFESYIKAHKDAMSIYIGMKNKGMLMYPEDELPEGYDPTQRPWYKEAVSKDGLIWTQPYKDASTGELIITVAKPVYNTFNNNEFVGVIAVDILLEDMAKKINTIKIGKNSYPVILDKNLIIMTNKNKDLIGKPVEIEAINKAIKEKKEGYADFETKENGKTEKKFVVFTKIDRLGWTIFTTMYVSEIKEDTKVLLRNILIIGGISLLIALLIAYIFSRGLTKHIKVLVEDMERIKEGDLTVLSKIKSNDEIGRLGENFNIMIDEIGKLVKNVKNVSKEVTASAENLAATSEETSASAEEVSRTVEEIAKGATEQAGEAEKGAVLTSKLADKFIELTNNTEDMLVSANEVIEANLEGVKVIEDLKDKTHENDESTRKIEGAIIELDKKTKHIGGILDTIASIAEQTNLLALNASIEAARAGETGRGFAVVADEIRKLAEGSREAADEIKGIIIDIQNDSNNTVQIMKEVKERSEEQSYAVGEVSSSFMKIAKSIDNITGKIESISEYVKELNKDKDELVEAIENISAVSEETAAASEQVSASMQQQSMAVEEVARAAENLNELAVKLNNQIDRFNI</sequence>
<comment type="subcellular location">
    <subcellularLocation>
        <location evidence="1">Cell membrane</location>
        <topology evidence="1">Multi-pass membrane protein</topology>
    </subcellularLocation>
</comment>
<dbReference type="SUPFAM" id="SSF103190">
    <property type="entry name" value="Sensory domain-like"/>
    <property type="match status" value="1"/>
</dbReference>
<dbReference type="GO" id="GO:0006935">
    <property type="term" value="P:chemotaxis"/>
    <property type="evidence" value="ECO:0007669"/>
    <property type="project" value="UniProtKB-KW"/>
</dbReference>
<dbReference type="CDD" id="cd12912">
    <property type="entry name" value="PDC2_MCP_like"/>
    <property type="match status" value="1"/>
</dbReference>
<dbReference type="AlphaFoldDB" id="A0A5C0SH24"/>
<proteinExistence type="inferred from homology"/>
<keyword evidence="3" id="KW-0145">Chemotaxis</keyword>
<dbReference type="Gene3D" id="1.10.287.950">
    <property type="entry name" value="Methyl-accepting chemotaxis protein"/>
    <property type="match status" value="1"/>
</dbReference>
<gene>
    <name evidence="14" type="ORF">FQB35_13940</name>
</gene>
<keyword evidence="4 11" id="KW-0812">Transmembrane</keyword>
<keyword evidence="6 11" id="KW-0472">Membrane</keyword>
<dbReference type="SUPFAM" id="SSF58104">
    <property type="entry name" value="Methyl-accepting chemotaxis protein (MCP) signaling domain"/>
    <property type="match status" value="1"/>
</dbReference>
<keyword evidence="5 11" id="KW-1133">Transmembrane helix</keyword>
<evidence type="ECO:0000256" key="10">
    <source>
        <dbReference type="SAM" id="Coils"/>
    </source>
</evidence>
<comment type="similarity">
    <text evidence="8">Belongs to the methyl-accepting chemotaxis (MCP) protein family.</text>
</comment>
<evidence type="ECO:0000256" key="4">
    <source>
        <dbReference type="ARBA" id="ARBA00022692"/>
    </source>
</evidence>
<dbReference type="InterPro" id="IPR033479">
    <property type="entry name" value="dCache_1"/>
</dbReference>
<organism evidence="14 15">
    <name type="scientific">Crassaminicella thermophila</name>
    <dbReference type="NCBI Taxonomy" id="2599308"/>
    <lineage>
        <taxon>Bacteria</taxon>
        <taxon>Bacillati</taxon>
        <taxon>Bacillota</taxon>
        <taxon>Clostridia</taxon>
        <taxon>Eubacteriales</taxon>
        <taxon>Clostridiaceae</taxon>
        <taxon>Crassaminicella</taxon>
    </lineage>
</organism>
<dbReference type="CDD" id="cd06225">
    <property type="entry name" value="HAMP"/>
    <property type="match status" value="1"/>
</dbReference>
<keyword evidence="15" id="KW-1185">Reference proteome</keyword>
<dbReference type="Pfam" id="PF00015">
    <property type="entry name" value="MCPsignal"/>
    <property type="match status" value="1"/>
</dbReference>
<dbReference type="InterPro" id="IPR003660">
    <property type="entry name" value="HAMP_dom"/>
</dbReference>
<evidence type="ECO:0000313" key="15">
    <source>
        <dbReference type="Proteomes" id="UP000324646"/>
    </source>
</evidence>
<dbReference type="InterPro" id="IPR004089">
    <property type="entry name" value="MCPsignal_dom"/>
</dbReference>